<name>A0ABS6T4K8_9RHOB</name>
<evidence type="ECO:0000256" key="6">
    <source>
        <dbReference type="ARBA" id="ARBA00023136"/>
    </source>
</evidence>
<keyword evidence="5 7" id="KW-1133">Transmembrane helix</keyword>
<evidence type="ECO:0000256" key="7">
    <source>
        <dbReference type="RuleBase" id="RU369079"/>
    </source>
</evidence>
<comment type="subcellular location">
    <subcellularLocation>
        <location evidence="7">Cell inner membrane</location>
        <topology evidence="7">Multi-pass membrane protein</topology>
    </subcellularLocation>
    <subcellularLocation>
        <location evidence="1">Cell membrane</location>
        <topology evidence="1">Multi-pass membrane protein</topology>
    </subcellularLocation>
</comment>
<dbReference type="InterPro" id="IPR055348">
    <property type="entry name" value="DctQ"/>
</dbReference>
<keyword evidence="7" id="KW-0997">Cell inner membrane</keyword>
<proteinExistence type="inferred from homology"/>
<evidence type="ECO:0000313" key="10">
    <source>
        <dbReference type="Proteomes" id="UP000756530"/>
    </source>
</evidence>
<dbReference type="Proteomes" id="UP000756530">
    <property type="component" value="Unassembled WGS sequence"/>
</dbReference>
<comment type="similarity">
    <text evidence="7">Belongs to the TRAP transporter small permease family.</text>
</comment>
<dbReference type="Pfam" id="PF04290">
    <property type="entry name" value="DctQ"/>
    <property type="match status" value="1"/>
</dbReference>
<evidence type="ECO:0000256" key="2">
    <source>
        <dbReference type="ARBA" id="ARBA00022448"/>
    </source>
</evidence>
<evidence type="ECO:0000259" key="8">
    <source>
        <dbReference type="Pfam" id="PF04290"/>
    </source>
</evidence>
<keyword evidence="2 7" id="KW-0813">Transport</keyword>
<accession>A0ABS6T4K8</accession>
<evidence type="ECO:0000313" key="9">
    <source>
        <dbReference type="EMBL" id="MBV7380188.1"/>
    </source>
</evidence>
<comment type="subunit">
    <text evidence="7">The complex comprises the extracytoplasmic solute receptor protein and the two transmembrane proteins.</text>
</comment>
<protein>
    <recommendedName>
        <fullName evidence="7">TRAP transporter small permease protein</fullName>
    </recommendedName>
</protein>
<evidence type="ECO:0000256" key="5">
    <source>
        <dbReference type="ARBA" id="ARBA00022989"/>
    </source>
</evidence>
<feature type="domain" description="Tripartite ATP-independent periplasmic transporters DctQ component" evidence="8">
    <location>
        <begin position="28"/>
        <end position="159"/>
    </location>
</feature>
<feature type="transmembrane region" description="Helical" evidence="7">
    <location>
        <begin position="135"/>
        <end position="156"/>
    </location>
</feature>
<reference evidence="9 10" key="1">
    <citation type="submission" date="2021-05" db="EMBL/GenBank/DDBJ databases">
        <title>Culturable bacteria isolated from Daya Bay.</title>
        <authorList>
            <person name="Zheng W."/>
            <person name="Yu S."/>
            <person name="Huang Y."/>
        </authorList>
    </citation>
    <scope>NUCLEOTIDE SEQUENCE [LARGE SCALE GENOMIC DNA]</scope>
    <source>
        <strain evidence="9 10">DP4N28-5</strain>
    </source>
</reference>
<evidence type="ECO:0000256" key="3">
    <source>
        <dbReference type="ARBA" id="ARBA00022475"/>
    </source>
</evidence>
<keyword evidence="6 7" id="KW-0472">Membrane</keyword>
<sequence length="172" mass="18724">MLARLNNWADRLIRLTALIGTVGLVVEVTVILVDVIGRFFGAPLTGAQDITAMGMTLIVFGGMALCDKIGGHVNVDLFEGTMPRWMIWAGDFASAIIGAVIFAGIAWTTWQSIYLMRFQMNIVQTTNIIDLQFDWFKGAIVVMSIVTALAMTLRAVQLIVTGDNGQESKGRA</sequence>
<evidence type="ECO:0000256" key="1">
    <source>
        <dbReference type="ARBA" id="ARBA00004651"/>
    </source>
</evidence>
<comment type="function">
    <text evidence="7">Part of the tripartite ATP-independent periplasmic (TRAP) transport system.</text>
</comment>
<keyword evidence="4 7" id="KW-0812">Transmembrane</keyword>
<dbReference type="RefSeq" id="WP_218393376.1">
    <property type="nucleotide sequence ID" value="NZ_JAHUZE010000003.1"/>
</dbReference>
<organism evidence="9 10">
    <name type="scientific">Maritimibacter dapengensis</name>
    <dbReference type="NCBI Taxonomy" id="2836868"/>
    <lineage>
        <taxon>Bacteria</taxon>
        <taxon>Pseudomonadati</taxon>
        <taxon>Pseudomonadota</taxon>
        <taxon>Alphaproteobacteria</taxon>
        <taxon>Rhodobacterales</taxon>
        <taxon>Roseobacteraceae</taxon>
        <taxon>Maritimibacter</taxon>
    </lineage>
</organism>
<gene>
    <name evidence="9" type="ORF">KJP28_14745</name>
</gene>
<comment type="caution">
    <text evidence="9">The sequence shown here is derived from an EMBL/GenBank/DDBJ whole genome shotgun (WGS) entry which is preliminary data.</text>
</comment>
<evidence type="ECO:0000256" key="4">
    <source>
        <dbReference type="ARBA" id="ARBA00022692"/>
    </source>
</evidence>
<feature type="transmembrane region" description="Helical" evidence="7">
    <location>
        <begin position="45"/>
        <end position="66"/>
    </location>
</feature>
<keyword evidence="3" id="KW-1003">Cell membrane</keyword>
<feature type="transmembrane region" description="Helical" evidence="7">
    <location>
        <begin position="87"/>
        <end position="110"/>
    </location>
</feature>
<keyword evidence="10" id="KW-1185">Reference proteome</keyword>
<feature type="transmembrane region" description="Helical" evidence="7">
    <location>
        <begin position="12"/>
        <end position="33"/>
    </location>
</feature>
<dbReference type="EMBL" id="JAHUZE010000003">
    <property type="protein sequence ID" value="MBV7380188.1"/>
    <property type="molecule type" value="Genomic_DNA"/>
</dbReference>